<dbReference type="PANTHER" id="PTHR33164">
    <property type="entry name" value="TRANSCRIPTIONAL REGULATOR, MARR FAMILY"/>
    <property type="match status" value="1"/>
</dbReference>
<dbReference type="AlphaFoldDB" id="A0A7W8Z1Y7"/>
<dbReference type="PANTHER" id="PTHR33164:SF106">
    <property type="entry name" value="TRANSCRIPTIONAL REGULATORY PROTEIN"/>
    <property type="match status" value="1"/>
</dbReference>
<dbReference type="SUPFAM" id="SSF46785">
    <property type="entry name" value="Winged helix' DNA-binding domain"/>
    <property type="match status" value="1"/>
</dbReference>
<comment type="caution">
    <text evidence="2">The sequence shown here is derived from an EMBL/GenBank/DDBJ whole genome shotgun (WGS) entry which is preliminary data.</text>
</comment>
<dbReference type="Gene3D" id="1.10.10.10">
    <property type="entry name" value="Winged helix-like DNA-binding domain superfamily/Winged helix DNA-binding domain"/>
    <property type="match status" value="1"/>
</dbReference>
<reference evidence="2 3" key="1">
    <citation type="submission" date="2020-08" db="EMBL/GenBank/DDBJ databases">
        <title>Sequencing the genomes of 1000 actinobacteria strains.</title>
        <authorList>
            <person name="Klenk H.-P."/>
        </authorList>
    </citation>
    <scope>NUCLEOTIDE SEQUENCE [LARGE SCALE GENOMIC DNA]</scope>
    <source>
        <strain evidence="2 3">DSM 45790</strain>
    </source>
</reference>
<organism evidence="2 3">
    <name type="scientific">Sphaerisporangium krabiense</name>
    <dbReference type="NCBI Taxonomy" id="763782"/>
    <lineage>
        <taxon>Bacteria</taxon>
        <taxon>Bacillati</taxon>
        <taxon>Actinomycetota</taxon>
        <taxon>Actinomycetes</taxon>
        <taxon>Streptosporangiales</taxon>
        <taxon>Streptosporangiaceae</taxon>
        <taxon>Sphaerisporangium</taxon>
    </lineage>
</organism>
<gene>
    <name evidence="2" type="ORF">BJ981_001594</name>
</gene>
<dbReference type="RefSeq" id="WP_184609435.1">
    <property type="nucleotide sequence ID" value="NZ_BOOS01000037.1"/>
</dbReference>
<dbReference type="Pfam" id="PF01047">
    <property type="entry name" value="MarR"/>
    <property type="match status" value="1"/>
</dbReference>
<evidence type="ECO:0000313" key="2">
    <source>
        <dbReference type="EMBL" id="MBB5625895.1"/>
    </source>
</evidence>
<dbReference type="GO" id="GO:0006950">
    <property type="term" value="P:response to stress"/>
    <property type="evidence" value="ECO:0007669"/>
    <property type="project" value="TreeGrafter"/>
</dbReference>
<dbReference type="InterPro" id="IPR039422">
    <property type="entry name" value="MarR/SlyA-like"/>
</dbReference>
<keyword evidence="3" id="KW-1185">Reference proteome</keyword>
<name>A0A7W8Z1Y7_9ACTN</name>
<dbReference type="GO" id="GO:0003700">
    <property type="term" value="F:DNA-binding transcription factor activity"/>
    <property type="evidence" value="ECO:0007669"/>
    <property type="project" value="InterPro"/>
</dbReference>
<proteinExistence type="predicted"/>
<keyword evidence="2" id="KW-0238">DNA-binding</keyword>
<dbReference type="GO" id="GO:0003677">
    <property type="term" value="F:DNA binding"/>
    <property type="evidence" value="ECO:0007669"/>
    <property type="project" value="UniProtKB-KW"/>
</dbReference>
<dbReference type="SMART" id="SM00347">
    <property type="entry name" value="HTH_MARR"/>
    <property type="match status" value="1"/>
</dbReference>
<protein>
    <submittedName>
        <fullName evidence="2">DNA-binding MarR family transcriptional regulator</fullName>
    </submittedName>
</protein>
<dbReference type="EMBL" id="JACHBR010000001">
    <property type="protein sequence ID" value="MBB5625895.1"/>
    <property type="molecule type" value="Genomic_DNA"/>
</dbReference>
<evidence type="ECO:0000313" key="3">
    <source>
        <dbReference type="Proteomes" id="UP000588112"/>
    </source>
</evidence>
<dbReference type="InterPro" id="IPR036390">
    <property type="entry name" value="WH_DNA-bd_sf"/>
</dbReference>
<evidence type="ECO:0000259" key="1">
    <source>
        <dbReference type="PROSITE" id="PS50995"/>
    </source>
</evidence>
<feature type="domain" description="HTH marR-type" evidence="1">
    <location>
        <begin position="11"/>
        <end position="147"/>
    </location>
</feature>
<dbReference type="InterPro" id="IPR000835">
    <property type="entry name" value="HTH_MarR-typ"/>
</dbReference>
<dbReference type="Proteomes" id="UP000588112">
    <property type="component" value="Unassembled WGS sequence"/>
</dbReference>
<accession>A0A7W8Z1Y7</accession>
<sequence length="160" mass="17523">MSGDTTQGGTQEQLVAGLIRALTELQTASDQVDQAAGTALGLNRTDARCLSCLITHGPMAAGDLAAAAGIAATALTFVIDRLTRAGYAQRRRDPADRRRVLITASDEARRLAEQMWSQTIADTRHQLSKYTPQQLELLTDFITDQVRLQRRQAQRITEDT</sequence>
<dbReference type="PROSITE" id="PS50995">
    <property type="entry name" value="HTH_MARR_2"/>
    <property type="match status" value="1"/>
</dbReference>
<dbReference type="InterPro" id="IPR036388">
    <property type="entry name" value="WH-like_DNA-bd_sf"/>
</dbReference>